<dbReference type="AlphaFoldDB" id="A0A0P7A2K5"/>
<gene>
    <name evidence="1" type="ORF">I595_3217</name>
</gene>
<accession>A0A0P7A2K5</accession>
<dbReference type="Proteomes" id="UP000050280">
    <property type="component" value="Unassembled WGS sequence"/>
</dbReference>
<comment type="caution">
    <text evidence="1">The sequence shown here is derived from an EMBL/GenBank/DDBJ whole genome shotgun (WGS) entry which is preliminary data.</text>
</comment>
<protein>
    <submittedName>
        <fullName evidence="1">Uncharacterized protein</fullName>
    </submittedName>
</protein>
<name>A0A0P7A2K5_9FLAO</name>
<sequence length="53" mass="5870">MLLPYGKADTHLKTQANCLSPDTSVAQNSEARTTSLKFFLIGLLHHEKVTQTI</sequence>
<reference evidence="1 2" key="1">
    <citation type="submission" date="2015-09" db="EMBL/GenBank/DDBJ databases">
        <title>Genome sequence of the marine flavobacterium Croceitalea dokdonensis DOKDO 023 that contains proton- and sodium-pumping rhodopsins.</title>
        <authorList>
            <person name="Kwon S.-K."/>
            <person name="Lee H.K."/>
            <person name="Kwak M.-J."/>
            <person name="Kim J.F."/>
        </authorList>
    </citation>
    <scope>NUCLEOTIDE SEQUENCE [LARGE SCALE GENOMIC DNA]</scope>
    <source>
        <strain evidence="1 2">DOKDO 023</strain>
    </source>
</reference>
<evidence type="ECO:0000313" key="1">
    <source>
        <dbReference type="EMBL" id="KPM30720.1"/>
    </source>
</evidence>
<proteinExistence type="predicted"/>
<dbReference type="STRING" id="1300341.I595_3217"/>
<organism evidence="1 2">
    <name type="scientific">Croceitalea dokdonensis DOKDO 023</name>
    <dbReference type="NCBI Taxonomy" id="1300341"/>
    <lineage>
        <taxon>Bacteria</taxon>
        <taxon>Pseudomonadati</taxon>
        <taxon>Bacteroidota</taxon>
        <taxon>Flavobacteriia</taxon>
        <taxon>Flavobacteriales</taxon>
        <taxon>Flavobacteriaceae</taxon>
        <taxon>Croceitalea</taxon>
    </lineage>
</organism>
<keyword evidence="2" id="KW-1185">Reference proteome</keyword>
<dbReference type="EMBL" id="LDJX01000007">
    <property type="protein sequence ID" value="KPM30720.1"/>
    <property type="molecule type" value="Genomic_DNA"/>
</dbReference>
<evidence type="ECO:0000313" key="2">
    <source>
        <dbReference type="Proteomes" id="UP000050280"/>
    </source>
</evidence>